<dbReference type="InterPro" id="IPR046768">
    <property type="entry name" value="ExoX-like_C"/>
</dbReference>
<evidence type="ECO:0000259" key="1">
    <source>
        <dbReference type="Pfam" id="PF20600"/>
    </source>
</evidence>
<comment type="caution">
    <text evidence="2">The sequence shown here is derived from an EMBL/GenBank/DDBJ whole genome shotgun (WGS) entry which is preliminary data.</text>
</comment>
<dbReference type="PANTHER" id="PTHR40613:SF1">
    <property type="entry name" value="CYTOPLASMIC PROTEIN"/>
    <property type="match status" value="1"/>
</dbReference>
<name>A0A9W6BZX6_9CHLO</name>
<sequence length="407" mass="44782">MKKMRNKRLKVEVKPEAEESIQEQKGFGLDLNGSTSKIVAAAETLLAGGVSAGQLYASVHAALPDSARKRVPSRLEALLFKHGLHPDLPVGSTCYFLHRLDSNRPPACGPNAPANKVSLEQLLSMRPTPSLNTSTGGNALHLMVDKLLSRSYFPGQGLSLLGQSEGDKRRAEYLATAFPLMLQAGYSPTQPDTAGRTVIQMLRDAYTQYGRQVDQLRSSDEGDTADEGPLAMQVAIRGALEACGEEAPARTTKEMRFGKYIGRLFTELPGGYIGWMCRKPGFFDEGDPRKMVLLEDLMELGLVRREGEGEEEQGGGGGELVQGWPADVEQVRFTFGKHAGKRILDVGRDDPTYIGWMCRTPGFFDEDDPRKRALKRQLLKLGLVQRVGGGGEVLPTYLCFRLYLKYM</sequence>
<dbReference type="EMBL" id="BRXU01000043">
    <property type="protein sequence ID" value="GLC61204.1"/>
    <property type="molecule type" value="Genomic_DNA"/>
</dbReference>
<accession>A0A9W6BZX6</accession>
<gene>
    <name evidence="2" type="primary">PLEST009326</name>
    <name evidence="2" type="ORF">PLESTB_001730800</name>
</gene>
<dbReference type="Pfam" id="PF20600">
    <property type="entry name" value="ExoX-like_C"/>
    <property type="match status" value="1"/>
</dbReference>
<protein>
    <recommendedName>
        <fullName evidence="1">Exodeoxyribonuclease X-like C-terminal domain-containing protein</fullName>
    </recommendedName>
</protein>
<organism evidence="2 3">
    <name type="scientific">Pleodorina starrii</name>
    <dbReference type="NCBI Taxonomy" id="330485"/>
    <lineage>
        <taxon>Eukaryota</taxon>
        <taxon>Viridiplantae</taxon>
        <taxon>Chlorophyta</taxon>
        <taxon>core chlorophytes</taxon>
        <taxon>Chlorophyceae</taxon>
        <taxon>CS clade</taxon>
        <taxon>Chlamydomonadales</taxon>
        <taxon>Volvocaceae</taxon>
        <taxon>Pleodorina</taxon>
    </lineage>
</organism>
<dbReference type="PANTHER" id="PTHR40613">
    <property type="match status" value="1"/>
</dbReference>
<evidence type="ECO:0000313" key="3">
    <source>
        <dbReference type="Proteomes" id="UP001165080"/>
    </source>
</evidence>
<evidence type="ECO:0000313" key="2">
    <source>
        <dbReference type="EMBL" id="GLC61204.1"/>
    </source>
</evidence>
<proteinExistence type="predicted"/>
<dbReference type="Pfam" id="PF12843">
    <property type="entry name" value="QSregVF_b"/>
    <property type="match status" value="1"/>
</dbReference>
<dbReference type="OrthoDB" id="549711at2759"/>
<reference evidence="2 3" key="1">
    <citation type="journal article" date="2023" name="Commun. Biol.">
        <title>Reorganization of the ancestral sex-determining regions during the evolution of trioecy in Pleodorina starrii.</title>
        <authorList>
            <person name="Takahashi K."/>
            <person name="Suzuki S."/>
            <person name="Kawai-Toyooka H."/>
            <person name="Yamamoto K."/>
            <person name="Hamaji T."/>
            <person name="Ootsuki R."/>
            <person name="Yamaguchi H."/>
            <person name="Kawachi M."/>
            <person name="Higashiyama T."/>
            <person name="Nozaki H."/>
        </authorList>
    </citation>
    <scope>NUCLEOTIDE SEQUENCE [LARGE SCALE GENOMIC DNA]</scope>
    <source>
        <strain evidence="2 3">NIES-4479</strain>
    </source>
</reference>
<feature type="domain" description="Exodeoxyribonuclease X-like C-terminal" evidence="1">
    <location>
        <begin position="333"/>
        <end position="357"/>
    </location>
</feature>
<dbReference type="InterPro" id="IPR024530">
    <property type="entry name" value="QSregVF_b"/>
</dbReference>
<keyword evidence="3" id="KW-1185">Reference proteome</keyword>
<dbReference type="Proteomes" id="UP001165080">
    <property type="component" value="Unassembled WGS sequence"/>
</dbReference>
<dbReference type="AlphaFoldDB" id="A0A9W6BZX6"/>